<evidence type="ECO:0000256" key="1">
    <source>
        <dbReference type="SAM" id="SignalP"/>
    </source>
</evidence>
<protein>
    <recommendedName>
        <fullName evidence="2">Ice-binding protein C-terminal domain-containing protein</fullName>
    </recommendedName>
</protein>
<feature type="chain" id="PRO_5045121590" description="Ice-binding protein C-terminal domain-containing protein" evidence="1">
    <location>
        <begin position="20"/>
        <end position="218"/>
    </location>
</feature>
<dbReference type="Proteomes" id="UP000621859">
    <property type="component" value="Unassembled WGS sequence"/>
</dbReference>
<comment type="caution">
    <text evidence="3">The sequence shown here is derived from an EMBL/GenBank/DDBJ whole genome shotgun (WGS) entry which is preliminary data.</text>
</comment>
<reference evidence="4" key="1">
    <citation type="journal article" date="2019" name="Int. J. Syst. Evol. Microbiol.">
        <title>The Global Catalogue of Microorganisms (GCM) 10K type strain sequencing project: providing services to taxonomists for standard genome sequencing and annotation.</title>
        <authorList>
            <consortium name="The Broad Institute Genomics Platform"/>
            <consortium name="The Broad Institute Genome Sequencing Center for Infectious Disease"/>
            <person name="Wu L."/>
            <person name="Ma J."/>
        </authorList>
    </citation>
    <scope>NUCLEOTIDE SEQUENCE [LARGE SCALE GENOMIC DNA]</scope>
    <source>
        <strain evidence="4">CGMCC 1.8860</strain>
    </source>
</reference>
<evidence type="ECO:0000259" key="2">
    <source>
        <dbReference type="Pfam" id="PF07589"/>
    </source>
</evidence>
<dbReference type="EMBL" id="BMLY01000002">
    <property type="protein sequence ID" value="GGP26112.1"/>
    <property type="molecule type" value="Genomic_DNA"/>
</dbReference>
<feature type="domain" description="Ice-binding protein C-terminal" evidence="2">
    <location>
        <begin position="191"/>
        <end position="214"/>
    </location>
</feature>
<gene>
    <name evidence="3" type="ORF">GCM10010971_19310</name>
</gene>
<dbReference type="Pfam" id="PF07589">
    <property type="entry name" value="PEP-CTERM"/>
    <property type="match status" value="1"/>
</dbReference>
<keyword evidence="4" id="KW-1185">Reference proteome</keyword>
<dbReference type="InterPro" id="IPR013424">
    <property type="entry name" value="Ice-binding_C"/>
</dbReference>
<dbReference type="RefSeq" id="WP_188692375.1">
    <property type="nucleotide sequence ID" value="NZ_BMLY01000002.1"/>
</dbReference>
<proteinExistence type="predicted"/>
<organism evidence="3 4">
    <name type="scientific">Silvimonas amylolytica</name>
    <dbReference type="NCBI Taxonomy" id="449663"/>
    <lineage>
        <taxon>Bacteria</taxon>
        <taxon>Pseudomonadati</taxon>
        <taxon>Pseudomonadota</taxon>
        <taxon>Betaproteobacteria</taxon>
        <taxon>Neisseriales</taxon>
        <taxon>Chitinibacteraceae</taxon>
        <taxon>Silvimonas</taxon>
    </lineage>
</organism>
<name>A0ABQ2PKI0_9NEIS</name>
<sequence>MFVAVRGSLWSLSCKLALAAVFSTAACHVAAFVETFESYPEDSSMQTGNHVSDGWYVVSNNIVYTYFNVADMSYGVVNGIPVAPAYSGTRALSLLISDIDSIRVNGLGAFYLASAWAYAPTAPQGATITAIGLGSEWGDEVGSETLTIPAIAPGQSPWVKLSFDERLASPYGIAFSSNVPLFMDNLKIYTAVPEPETWSLFGLGLLGALLGRKRLHSH</sequence>
<keyword evidence="1" id="KW-0732">Signal</keyword>
<dbReference type="NCBIfam" id="TIGR02595">
    <property type="entry name" value="PEP_CTERM"/>
    <property type="match status" value="1"/>
</dbReference>
<dbReference type="PROSITE" id="PS51257">
    <property type="entry name" value="PROKAR_LIPOPROTEIN"/>
    <property type="match status" value="1"/>
</dbReference>
<evidence type="ECO:0000313" key="4">
    <source>
        <dbReference type="Proteomes" id="UP000621859"/>
    </source>
</evidence>
<accession>A0ABQ2PKI0</accession>
<feature type="signal peptide" evidence="1">
    <location>
        <begin position="1"/>
        <end position="19"/>
    </location>
</feature>
<evidence type="ECO:0000313" key="3">
    <source>
        <dbReference type="EMBL" id="GGP26112.1"/>
    </source>
</evidence>